<name>A0A4V4HFR8_DENBC</name>
<organism evidence="2 3">
    <name type="scientific">Dendrothele bispora (strain CBS 962.96)</name>
    <dbReference type="NCBI Taxonomy" id="1314807"/>
    <lineage>
        <taxon>Eukaryota</taxon>
        <taxon>Fungi</taxon>
        <taxon>Dikarya</taxon>
        <taxon>Basidiomycota</taxon>
        <taxon>Agaricomycotina</taxon>
        <taxon>Agaricomycetes</taxon>
        <taxon>Agaricomycetidae</taxon>
        <taxon>Agaricales</taxon>
        <taxon>Agaricales incertae sedis</taxon>
        <taxon>Dendrothele</taxon>
    </lineage>
</organism>
<dbReference type="AlphaFoldDB" id="A0A4V4HFR8"/>
<reference evidence="2 3" key="1">
    <citation type="journal article" date="2019" name="Nat. Ecol. Evol.">
        <title>Megaphylogeny resolves global patterns of mushroom evolution.</title>
        <authorList>
            <person name="Varga T."/>
            <person name="Krizsan K."/>
            <person name="Foldi C."/>
            <person name="Dima B."/>
            <person name="Sanchez-Garcia M."/>
            <person name="Sanchez-Ramirez S."/>
            <person name="Szollosi G.J."/>
            <person name="Szarkandi J.G."/>
            <person name="Papp V."/>
            <person name="Albert L."/>
            <person name="Andreopoulos W."/>
            <person name="Angelini C."/>
            <person name="Antonin V."/>
            <person name="Barry K.W."/>
            <person name="Bougher N.L."/>
            <person name="Buchanan P."/>
            <person name="Buyck B."/>
            <person name="Bense V."/>
            <person name="Catcheside P."/>
            <person name="Chovatia M."/>
            <person name="Cooper J."/>
            <person name="Damon W."/>
            <person name="Desjardin D."/>
            <person name="Finy P."/>
            <person name="Geml J."/>
            <person name="Haridas S."/>
            <person name="Hughes K."/>
            <person name="Justo A."/>
            <person name="Karasinski D."/>
            <person name="Kautmanova I."/>
            <person name="Kiss B."/>
            <person name="Kocsube S."/>
            <person name="Kotiranta H."/>
            <person name="LaButti K.M."/>
            <person name="Lechner B.E."/>
            <person name="Liimatainen K."/>
            <person name="Lipzen A."/>
            <person name="Lukacs Z."/>
            <person name="Mihaltcheva S."/>
            <person name="Morgado L.N."/>
            <person name="Niskanen T."/>
            <person name="Noordeloos M.E."/>
            <person name="Ohm R.A."/>
            <person name="Ortiz-Santana B."/>
            <person name="Ovrebo C."/>
            <person name="Racz N."/>
            <person name="Riley R."/>
            <person name="Savchenko A."/>
            <person name="Shiryaev A."/>
            <person name="Soop K."/>
            <person name="Spirin V."/>
            <person name="Szebenyi C."/>
            <person name="Tomsovsky M."/>
            <person name="Tulloss R.E."/>
            <person name="Uehling J."/>
            <person name="Grigoriev I.V."/>
            <person name="Vagvolgyi C."/>
            <person name="Papp T."/>
            <person name="Martin F.M."/>
            <person name="Miettinen O."/>
            <person name="Hibbett D.S."/>
            <person name="Nagy L.G."/>
        </authorList>
    </citation>
    <scope>NUCLEOTIDE SEQUENCE [LARGE SCALE GENOMIC DNA]</scope>
    <source>
        <strain evidence="2 3">CBS 962.96</strain>
    </source>
</reference>
<feature type="non-terminal residue" evidence="2">
    <location>
        <position position="1"/>
    </location>
</feature>
<dbReference type="EMBL" id="ML179187">
    <property type="protein sequence ID" value="THU95995.1"/>
    <property type="molecule type" value="Genomic_DNA"/>
</dbReference>
<evidence type="ECO:0000313" key="3">
    <source>
        <dbReference type="Proteomes" id="UP000297245"/>
    </source>
</evidence>
<feature type="compositionally biased region" description="Polar residues" evidence="1">
    <location>
        <begin position="98"/>
        <end position="113"/>
    </location>
</feature>
<accession>A0A4V4HFR8</accession>
<protein>
    <submittedName>
        <fullName evidence="2">Uncharacterized protein</fullName>
    </submittedName>
</protein>
<evidence type="ECO:0000313" key="2">
    <source>
        <dbReference type="EMBL" id="THU95995.1"/>
    </source>
</evidence>
<sequence length="143" mass="15578">PILKREPASYDSQLPFEYHAINAVHFPPPPSLTRSYDAYPSSTYDRSPIIVSPNSCALPERGCPGRTYNADEVPSAHYTSPSKRSSLSRGGHVHPRAMSSQSAPLYSYQTQSAARDPPPLVADLSSESEESDGFISPPPEPSY</sequence>
<feature type="non-terminal residue" evidence="2">
    <location>
        <position position="143"/>
    </location>
</feature>
<feature type="region of interest" description="Disordered" evidence="1">
    <location>
        <begin position="28"/>
        <end position="143"/>
    </location>
</feature>
<proteinExistence type="predicted"/>
<feature type="compositionally biased region" description="Polar residues" evidence="1">
    <location>
        <begin position="77"/>
        <end position="88"/>
    </location>
</feature>
<evidence type="ECO:0000256" key="1">
    <source>
        <dbReference type="SAM" id="MobiDB-lite"/>
    </source>
</evidence>
<keyword evidence="3" id="KW-1185">Reference proteome</keyword>
<gene>
    <name evidence="2" type="ORF">K435DRAFT_586855</name>
</gene>
<dbReference type="Proteomes" id="UP000297245">
    <property type="component" value="Unassembled WGS sequence"/>
</dbReference>
<dbReference type="OrthoDB" id="3187054at2759"/>